<dbReference type="EMBL" id="BSYO01000008">
    <property type="protein sequence ID" value="GMH09103.1"/>
    <property type="molecule type" value="Genomic_DNA"/>
</dbReference>
<accession>A0AAD3XLH5</accession>
<evidence type="ECO:0000256" key="1">
    <source>
        <dbReference type="SAM" id="MobiDB-lite"/>
    </source>
</evidence>
<gene>
    <name evidence="2" type="ORF">Nepgr_010943</name>
</gene>
<dbReference type="AlphaFoldDB" id="A0AAD3XLH5"/>
<organism evidence="2 3">
    <name type="scientific">Nepenthes gracilis</name>
    <name type="common">Slender pitcher plant</name>
    <dbReference type="NCBI Taxonomy" id="150966"/>
    <lineage>
        <taxon>Eukaryota</taxon>
        <taxon>Viridiplantae</taxon>
        <taxon>Streptophyta</taxon>
        <taxon>Embryophyta</taxon>
        <taxon>Tracheophyta</taxon>
        <taxon>Spermatophyta</taxon>
        <taxon>Magnoliopsida</taxon>
        <taxon>eudicotyledons</taxon>
        <taxon>Gunneridae</taxon>
        <taxon>Pentapetalae</taxon>
        <taxon>Caryophyllales</taxon>
        <taxon>Nepenthaceae</taxon>
        <taxon>Nepenthes</taxon>
    </lineage>
</organism>
<feature type="compositionally biased region" description="Polar residues" evidence="1">
    <location>
        <begin position="55"/>
        <end position="75"/>
    </location>
</feature>
<sequence>MSRPPTGKENSAQLATFQYASKPTWNWNHPPVLLRFPSIVFSFVFPSNRRDEYSQTESRNLSASILPNKTGTSVEAPSAGAPS</sequence>
<protein>
    <submittedName>
        <fullName evidence="2">Uncharacterized protein</fullName>
    </submittedName>
</protein>
<name>A0AAD3XLH5_NEPGR</name>
<reference evidence="2" key="1">
    <citation type="submission" date="2023-05" db="EMBL/GenBank/DDBJ databases">
        <title>Nepenthes gracilis genome sequencing.</title>
        <authorList>
            <person name="Fukushima K."/>
        </authorList>
    </citation>
    <scope>NUCLEOTIDE SEQUENCE</scope>
    <source>
        <strain evidence="2">SING2019-196</strain>
    </source>
</reference>
<proteinExistence type="predicted"/>
<feature type="region of interest" description="Disordered" evidence="1">
    <location>
        <begin position="52"/>
        <end position="83"/>
    </location>
</feature>
<comment type="caution">
    <text evidence="2">The sequence shown here is derived from an EMBL/GenBank/DDBJ whole genome shotgun (WGS) entry which is preliminary data.</text>
</comment>
<keyword evidence="3" id="KW-1185">Reference proteome</keyword>
<evidence type="ECO:0000313" key="2">
    <source>
        <dbReference type="EMBL" id="GMH09103.1"/>
    </source>
</evidence>
<evidence type="ECO:0000313" key="3">
    <source>
        <dbReference type="Proteomes" id="UP001279734"/>
    </source>
</evidence>
<dbReference type="Proteomes" id="UP001279734">
    <property type="component" value="Unassembled WGS sequence"/>
</dbReference>